<dbReference type="NCBIfam" id="TIGR01141">
    <property type="entry name" value="hisC"/>
    <property type="match status" value="1"/>
</dbReference>
<dbReference type="Gene3D" id="3.40.640.10">
    <property type="entry name" value="Type I PLP-dependent aspartate aminotransferase-like (Major domain)"/>
    <property type="match status" value="1"/>
</dbReference>
<dbReference type="Pfam" id="PF00155">
    <property type="entry name" value="Aminotran_1_2"/>
    <property type="match status" value="1"/>
</dbReference>
<dbReference type="InterPro" id="IPR001917">
    <property type="entry name" value="Aminotrans_II_pyridoxalP_BS"/>
</dbReference>
<comment type="subunit">
    <text evidence="4 9">Homodimer.</text>
</comment>
<dbReference type="InterPro" id="IPR015421">
    <property type="entry name" value="PyrdxlP-dep_Trfase_major"/>
</dbReference>
<dbReference type="InterPro" id="IPR050106">
    <property type="entry name" value="HistidinolP_aminotransfase"/>
</dbReference>
<reference evidence="11 12" key="1">
    <citation type="submission" date="2024-02" db="EMBL/GenBank/DDBJ databases">
        <title>Bacteria isolated from the canopy kelp, Nereocystis luetkeana.</title>
        <authorList>
            <person name="Pfister C.A."/>
            <person name="Younker I.T."/>
            <person name="Light S.H."/>
        </authorList>
    </citation>
    <scope>NUCLEOTIDE SEQUENCE [LARGE SCALE GENOMIC DNA]</scope>
    <source>
        <strain evidence="11 12">TI.2.07</strain>
    </source>
</reference>
<proteinExistence type="inferred from homology"/>
<dbReference type="EC" id="2.6.1.9" evidence="9"/>
<dbReference type="Proteomes" id="UP001366060">
    <property type="component" value="Unassembled WGS sequence"/>
</dbReference>
<evidence type="ECO:0000256" key="9">
    <source>
        <dbReference type="HAMAP-Rule" id="MF_01023"/>
    </source>
</evidence>
<accession>A0ABU9H8H3</accession>
<evidence type="ECO:0000256" key="1">
    <source>
        <dbReference type="ARBA" id="ARBA00001933"/>
    </source>
</evidence>
<organism evidence="11 12">
    <name type="scientific">Psychromonas arctica</name>
    <dbReference type="NCBI Taxonomy" id="168275"/>
    <lineage>
        <taxon>Bacteria</taxon>
        <taxon>Pseudomonadati</taxon>
        <taxon>Pseudomonadota</taxon>
        <taxon>Gammaproteobacteria</taxon>
        <taxon>Alteromonadales</taxon>
        <taxon>Psychromonadaceae</taxon>
        <taxon>Psychromonas</taxon>
    </lineage>
</organism>
<feature type="domain" description="Aminotransferase class I/classII large" evidence="10">
    <location>
        <begin position="35"/>
        <end position="375"/>
    </location>
</feature>
<keyword evidence="5 9" id="KW-0032">Aminotransferase</keyword>
<dbReference type="Gene3D" id="3.90.1150.10">
    <property type="entry name" value="Aspartate Aminotransferase, domain 1"/>
    <property type="match status" value="1"/>
</dbReference>
<keyword evidence="12" id="KW-1185">Reference proteome</keyword>
<evidence type="ECO:0000256" key="7">
    <source>
        <dbReference type="ARBA" id="ARBA00022898"/>
    </source>
</evidence>
<dbReference type="EMBL" id="JBAKBA010000005">
    <property type="protein sequence ID" value="MEL0658174.1"/>
    <property type="molecule type" value="Genomic_DNA"/>
</dbReference>
<feature type="modified residue" description="N6-(pyridoxal phosphate)lysine" evidence="9">
    <location>
        <position position="228"/>
    </location>
</feature>
<keyword evidence="7 9" id="KW-0663">Pyridoxal phosphate</keyword>
<protein>
    <recommendedName>
        <fullName evidence="9">Histidinol-phosphate aminotransferase</fullName>
        <ecNumber evidence="9">2.6.1.9</ecNumber>
    </recommendedName>
    <alternativeName>
        <fullName evidence="9">Imidazole acetol-phosphate transaminase</fullName>
    </alternativeName>
</protein>
<dbReference type="SUPFAM" id="SSF53383">
    <property type="entry name" value="PLP-dependent transferases"/>
    <property type="match status" value="1"/>
</dbReference>
<dbReference type="PANTHER" id="PTHR43643:SF3">
    <property type="entry name" value="HISTIDINOL-PHOSPHATE AMINOTRANSFERASE"/>
    <property type="match status" value="1"/>
</dbReference>
<evidence type="ECO:0000256" key="6">
    <source>
        <dbReference type="ARBA" id="ARBA00022679"/>
    </source>
</evidence>
<dbReference type="RefSeq" id="WP_341626879.1">
    <property type="nucleotide sequence ID" value="NZ_JBAKBA010000005.1"/>
</dbReference>
<dbReference type="HAMAP" id="MF_01023">
    <property type="entry name" value="HisC_aminotrans_2"/>
    <property type="match status" value="1"/>
</dbReference>
<evidence type="ECO:0000313" key="11">
    <source>
        <dbReference type="EMBL" id="MEL0658174.1"/>
    </source>
</evidence>
<dbReference type="InterPro" id="IPR005861">
    <property type="entry name" value="HisP_aminotrans"/>
</dbReference>
<evidence type="ECO:0000256" key="3">
    <source>
        <dbReference type="ARBA" id="ARBA00007970"/>
    </source>
</evidence>
<dbReference type="InterPro" id="IPR004839">
    <property type="entry name" value="Aminotransferase_I/II_large"/>
</dbReference>
<keyword evidence="9" id="KW-0368">Histidine biosynthesis</keyword>
<evidence type="ECO:0000256" key="5">
    <source>
        <dbReference type="ARBA" id="ARBA00022576"/>
    </source>
</evidence>
<comment type="pathway">
    <text evidence="2 9">Amino-acid biosynthesis; L-histidine biosynthesis; L-histidine from 5-phospho-alpha-D-ribose 1-diphosphate: step 7/9.</text>
</comment>
<dbReference type="GO" id="GO:0004400">
    <property type="term" value="F:histidinol-phosphate transaminase activity"/>
    <property type="evidence" value="ECO:0007669"/>
    <property type="project" value="UniProtKB-EC"/>
</dbReference>
<dbReference type="PROSITE" id="PS00599">
    <property type="entry name" value="AA_TRANSFER_CLASS_2"/>
    <property type="match status" value="1"/>
</dbReference>
<keyword evidence="9" id="KW-0028">Amino-acid biosynthesis</keyword>
<dbReference type="InterPro" id="IPR015424">
    <property type="entry name" value="PyrdxlP-dep_Trfase"/>
</dbReference>
<evidence type="ECO:0000259" key="10">
    <source>
        <dbReference type="Pfam" id="PF00155"/>
    </source>
</evidence>
<evidence type="ECO:0000256" key="8">
    <source>
        <dbReference type="ARBA" id="ARBA00047481"/>
    </source>
</evidence>
<dbReference type="InterPro" id="IPR015422">
    <property type="entry name" value="PyrdxlP-dep_Trfase_small"/>
</dbReference>
<evidence type="ECO:0000256" key="2">
    <source>
        <dbReference type="ARBA" id="ARBA00005011"/>
    </source>
</evidence>
<evidence type="ECO:0000256" key="4">
    <source>
        <dbReference type="ARBA" id="ARBA00011738"/>
    </source>
</evidence>
<comment type="catalytic activity">
    <reaction evidence="8 9">
        <text>L-histidinol phosphate + 2-oxoglutarate = 3-(imidazol-4-yl)-2-oxopropyl phosphate + L-glutamate</text>
        <dbReference type="Rhea" id="RHEA:23744"/>
        <dbReference type="ChEBI" id="CHEBI:16810"/>
        <dbReference type="ChEBI" id="CHEBI:29985"/>
        <dbReference type="ChEBI" id="CHEBI:57766"/>
        <dbReference type="ChEBI" id="CHEBI:57980"/>
        <dbReference type="EC" id="2.6.1.9"/>
    </reaction>
</comment>
<keyword evidence="6 9" id="KW-0808">Transferase</keyword>
<comment type="cofactor">
    <cofactor evidence="1 9">
        <name>pyridoxal 5'-phosphate</name>
        <dbReference type="ChEBI" id="CHEBI:597326"/>
    </cofactor>
</comment>
<sequence>MSNDFLSLANTGVQKLRPYQAGKPTDELERELGITDIVKLASNENPLGLSESVKLALLKELTELTRYPDANGFYLKQALASKYAVDVNQVTLGNGSNDLLELIARAFVEPTNEVMFAEHAFVVYPLVTQAIGAQAVVVKAKDYGHDLPAMAAAITGNTKLIFIANPNNPTGTFLEQAELKDFLAKVPATVLVVLDEAYFEYAASERRGNAIAWIAEFPNLIVSRTFSKAYGLAGLRVGYSISHPDIADILNRVRQPFNCNALALKAAETILQDEQYLADSVALNNAGMKDLSAFFDANNLEYIPSMGNFITVNVSNPADKKMVDDKTADNKTGDEVYQQLLLEGVIVRPITGYGLPNHLRISIGTEAENQRFKQALTHVLNLQ</sequence>
<name>A0ABU9H8H3_9GAMM</name>
<gene>
    <name evidence="9 11" type="primary">hisC</name>
    <name evidence="11" type="ORF">V6255_03385</name>
</gene>
<dbReference type="CDD" id="cd00609">
    <property type="entry name" value="AAT_like"/>
    <property type="match status" value="1"/>
</dbReference>
<comment type="caution">
    <text evidence="11">The sequence shown here is derived from an EMBL/GenBank/DDBJ whole genome shotgun (WGS) entry which is preliminary data.</text>
</comment>
<dbReference type="PANTHER" id="PTHR43643">
    <property type="entry name" value="HISTIDINOL-PHOSPHATE AMINOTRANSFERASE 2"/>
    <property type="match status" value="1"/>
</dbReference>
<evidence type="ECO:0000313" key="12">
    <source>
        <dbReference type="Proteomes" id="UP001366060"/>
    </source>
</evidence>
<comment type="similarity">
    <text evidence="3 9">Belongs to the class-II pyridoxal-phosphate-dependent aminotransferase family. Histidinol-phosphate aminotransferase subfamily.</text>
</comment>